<evidence type="ECO:0000256" key="3">
    <source>
        <dbReference type="ARBA" id="ARBA00022617"/>
    </source>
</evidence>
<dbReference type="EMBL" id="FOEG01000007">
    <property type="protein sequence ID" value="SEP04995.1"/>
    <property type="molecule type" value="Genomic_DNA"/>
</dbReference>
<dbReference type="GO" id="GO:0005886">
    <property type="term" value="C:plasma membrane"/>
    <property type="evidence" value="ECO:0007669"/>
    <property type="project" value="TreeGrafter"/>
</dbReference>
<feature type="transmembrane region" description="Helical" evidence="8">
    <location>
        <begin position="90"/>
        <end position="111"/>
    </location>
</feature>
<keyword evidence="7 8" id="KW-0472">Membrane</keyword>
<feature type="transmembrane region" description="Helical" evidence="8">
    <location>
        <begin position="123"/>
        <end position="142"/>
    </location>
</feature>
<keyword evidence="2" id="KW-0813">Transport</keyword>
<evidence type="ECO:0000256" key="4">
    <source>
        <dbReference type="ARBA" id="ARBA00022692"/>
    </source>
</evidence>
<keyword evidence="5 8" id="KW-1133">Transmembrane helix</keyword>
<evidence type="ECO:0000256" key="6">
    <source>
        <dbReference type="ARBA" id="ARBA00023004"/>
    </source>
</evidence>
<dbReference type="Pfam" id="PF01794">
    <property type="entry name" value="Ferric_reduct"/>
    <property type="match status" value="1"/>
</dbReference>
<evidence type="ECO:0000313" key="10">
    <source>
        <dbReference type="EMBL" id="SEP04995.1"/>
    </source>
</evidence>
<evidence type="ECO:0000313" key="11">
    <source>
        <dbReference type="Proteomes" id="UP000199657"/>
    </source>
</evidence>
<evidence type="ECO:0000256" key="7">
    <source>
        <dbReference type="ARBA" id="ARBA00023136"/>
    </source>
</evidence>
<dbReference type="Proteomes" id="UP000199657">
    <property type="component" value="Unassembled WGS sequence"/>
</dbReference>
<proteinExistence type="predicted"/>
<dbReference type="PANTHER" id="PTHR36964">
    <property type="entry name" value="PROTEIN-METHIONINE-SULFOXIDE REDUCTASE HEME-BINDING SUBUNIT MSRQ"/>
    <property type="match status" value="1"/>
</dbReference>
<keyword evidence="4 8" id="KW-0812">Transmembrane</keyword>
<sequence>MTRRGREHRPRTAGRGPALALKTGAAVCCALPLFWLAWQWHTGGLGFDPAEAVVHTLGRWGLALLILTLALGTVAHVLRSPGLLTLHPLLGVAAFMYLLLHGAAWYALFMGADLALILDELAALRYLQVGLLSLLLLIPLSLTSGRELSRHWGSSLWHWLHRLGYLAAAGGITHLWLVTRADYIVPWLYVGAFAAILCLRTGFSARMLLRRSQS</sequence>
<dbReference type="InterPro" id="IPR013130">
    <property type="entry name" value="Fe3_Rdtase_TM_dom"/>
</dbReference>
<feature type="transmembrane region" description="Helical" evidence="8">
    <location>
        <begin position="60"/>
        <end position="78"/>
    </location>
</feature>
<keyword evidence="3" id="KW-0479">Metal-binding</keyword>
<keyword evidence="6" id="KW-0408">Iron</keyword>
<evidence type="ECO:0000259" key="9">
    <source>
        <dbReference type="Pfam" id="PF01794"/>
    </source>
</evidence>
<evidence type="ECO:0000256" key="1">
    <source>
        <dbReference type="ARBA" id="ARBA00004141"/>
    </source>
</evidence>
<keyword evidence="3" id="KW-0349">Heme</keyword>
<feature type="domain" description="Ferric oxidoreductase" evidence="9">
    <location>
        <begin position="57"/>
        <end position="170"/>
    </location>
</feature>
<accession>A0A1H8UP50</accession>
<keyword evidence="11" id="KW-1185">Reference proteome</keyword>
<organism evidence="10 11">
    <name type="scientific">Aquisalimonas asiatica</name>
    <dbReference type="NCBI Taxonomy" id="406100"/>
    <lineage>
        <taxon>Bacteria</taxon>
        <taxon>Pseudomonadati</taxon>
        <taxon>Pseudomonadota</taxon>
        <taxon>Gammaproteobacteria</taxon>
        <taxon>Chromatiales</taxon>
        <taxon>Ectothiorhodospiraceae</taxon>
        <taxon>Aquisalimonas</taxon>
    </lineage>
</organism>
<feature type="transmembrane region" description="Helical" evidence="8">
    <location>
        <begin position="163"/>
        <end position="181"/>
    </location>
</feature>
<dbReference type="PANTHER" id="PTHR36964:SF1">
    <property type="entry name" value="PROTEIN-METHIONINE-SULFOXIDE REDUCTASE HEME-BINDING SUBUNIT MSRQ"/>
    <property type="match status" value="1"/>
</dbReference>
<dbReference type="GO" id="GO:0010181">
    <property type="term" value="F:FMN binding"/>
    <property type="evidence" value="ECO:0007669"/>
    <property type="project" value="TreeGrafter"/>
</dbReference>
<dbReference type="STRING" id="406100.SAMN04488052_107133"/>
<feature type="transmembrane region" description="Helical" evidence="8">
    <location>
        <begin position="187"/>
        <end position="209"/>
    </location>
</feature>
<reference evidence="10 11" key="1">
    <citation type="submission" date="2016-10" db="EMBL/GenBank/DDBJ databases">
        <authorList>
            <person name="de Groot N.N."/>
        </authorList>
    </citation>
    <scope>NUCLEOTIDE SEQUENCE [LARGE SCALE GENOMIC DNA]</scope>
    <source>
        <strain evidence="10 11">CGMCC 1.6291</strain>
    </source>
</reference>
<protein>
    <submittedName>
        <fullName evidence="10">Sulfoxide reductase heme-binding subunit YedZ</fullName>
    </submittedName>
</protein>
<evidence type="ECO:0000256" key="2">
    <source>
        <dbReference type="ARBA" id="ARBA00022448"/>
    </source>
</evidence>
<dbReference type="InterPro" id="IPR022837">
    <property type="entry name" value="MsrQ-like"/>
</dbReference>
<evidence type="ECO:0000256" key="5">
    <source>
        <dbReference type="ARBA" id="ARBA00022989"/>
    </source>
</evidence>
<dbReference type="RefSeq" id="WP_171909941.1">
    <property type="nucleotide sequence ID" value="NZ_FOEG01000007.1"/>
</dbReference>
<dbReference type="GO" id="GO:0016679">
    <property type="term" value="F:oxidoreductase activity, acting on diphenols and related substances as donors"/>
    <property type="evidence" value="ECO:0007669"/>
    <property type="project" value="TreeGrafter"/>
</dbReference>
<dbReference type="GO" id="GO:0020037">
    <property type="term" value="F:heme binding"/>
    <property type="evidence" value="ECO:0007669"/>
    <property type="project" value="TreeGrafter"/>
</dbReference>
<feature type="transmembrane region" description="Helical" evidence="8">
    <location>
        <begin position="20"/>
        <end position="40"/>
    </location>
</feature>
<gene>
    <name evidence="10" type="ORF">SAMN04488052_107133</name>
</gene>
<name>A0A1H8UP50_9GAMM</name>
<evidence type="ECO:0000256" key="8">
    <source>
        <dbReference type="SAM" id="Phobius"/>
    </source>
</evidence>
<dbReference type="AlphaFoldDB" id="A0A1H8UP50"/>
<comment type="subcellular location">
    <subcellularLocation>
        <location evidence="1">Membrane</location>
        <topology evidence="1">Multi-pass membrane protein</topology>
    </subcellularLocation>
</comment>